<comment type="caution">
    <text evidence="1">The sequence shown here is derived from an EMBL/GenBank/DDBJ whole genome shotgun (WGS) entry which is preliminary data.</text>
</comment>
<keyword evidence="2" id="KW-1185">Reference proteome</keyword>
<organism evidence="1 2">
    <name type="scientific">Panicum miliaceum</name>
    <name type="common">Proso millet</name>
    <name type="synonym">Broomcorn millet</name>
    <dbReference type="NCBI Taxonomy" id="4540"/>
    <lineage>
        <taxon>Eukaryota</taxon>
        <taxon>Viridiplantae</taxon>
        <taxon>Streptophyta</taxon>
        <taxon>Embryophyta</taxon>
        <taxon>Tracheophyta</taxon>
        <taxon>Spermatophyta</taxon>
        <taxon>Magnoliopsida</taxon>
        <taxon>Liliopsida</taxon>
        <taxon>Poales</taxon>
        <taxon>Poaceae</taxon>
        <taxon>PACMAD clade</taxon>
        <taxon>Panicoideae</taxon>
        <taxon>Panicodae</taxon>
        <taxon>Paniceae</taxon>
        <taxon>Panicinae</taxon>
        <taxon>Panicum</taxon>
        <taxon>Panicum sect. Panicum</taxon>
    </lineage>
</organism>
<evidence type="ECO:0000313" key="1">
    <source>
        <dbReference type="EMBL" id="RLN33469.1"/>
    </source>
</evidence>
<dbReference type="EMBL" id="PQIB02000002">
    <property type="protein sequence ID" value="RLN33469.1"/>
    <property type="molecule type" value="Genomic_DNA"/>
</dbReference>
<accession>A0A3L6T5U0</accession>
<sequence>MINRLSFCASNLRVVSGGGDGGAAVRIVHLTFGGDMLEVMSQPHGCRGTSTDNDWVVEMRVQLLDARRGLPGHKEKYFAMWTKIIDAEEGFVVLSPEEKQWLFSVNLETMEIKREYRRKKYTGAAFQYTLPWPPVLRACVENGRN</sequence>
<name>A0A3L6T5U0_PANMI</name>
<dbReference type="Proteomes" id="UP000275267">
    <property type="component" value="Unassembled WGS sequence"/>
</dbReference>
<dbReference type="OrthoDB" id="690146at2759"/>
<reference evidence="2" key="1">
    <citation type="journal article" date="2019" name="Nat. Commun.">
        <title>The genome of broomcorn millet.</title>
        <authorList>
            <person name="Zou C."/>
            <person name="Miki D."/>
            <person name="Li D."/>
            <person name="Tang Q."/>
            <person name="Xiao L."/>
            <person name="Rajput S."/>
            <person name="Deng P."/>
            <person name="Jia W."/>
            <person name="Huang R."/>
            <person name="Zhang M."/>
            <person name="Sun Y."/>
            <person name="Hu J."/>
            <person name="Fu X."/>
            <person name="Schnable P.S."/>
            <person name="Li F."/>
            <person name="Zhang H."/>
            <person name="Feng B."/>
            <person name="Zhu X."/>
            <person name="Liu R."/>
            <person name="Schnable J.C."/>
            <person name="Zhu J.-K."/>
            <person name="Zhang H."/>
        </authorList>
    </citation>
    <scope>NUCLEOTIDE SEQUENCE [LARGE SCALE GENOMIC DNA]</scope>
</reference>
<evidence type="ECO:0000313" key="2">
    <source>
        <dbReference type="Proteomes" id="UP000275267"/>
    </source>
</evidence>
<dbReference type="PANTHER" id="PTHR33207">
    <property type="entry name" value="F-BOX DOMAIN CONTAINING PROTEIN-RELATED"/>
    <property type="match status" value="1"/>
</dbReference>
<proteinExistence type="predicted"/>
<gene>
    <name evidence="1" type="ORF">C2845_PM03G31770</name>
</gene>
<dbReference type="AlphaFoldDB" id="A0A3L6T5U0"/>
<protein>
    <submittedName>
        <fullName evidence="1">Uncharacterized protein</fullName>
    </submittedName>
</protein>